<dbReference type="PANTHER" id="PTHR38445:SF10">
    <property type="entry name" value="GNTR-FAMILY TRANSCRIPTIONAL REGULATOR"/>
    <property type="match status" value="1"/>
</dbReference>
<keyword evidence="6" id="KW-1185">Reference proteome</keyword>
<dbReference type="EMBL" id="FOLQ01000035">
    <property type="protein sequence ID" value="SFF20840.1"/>
    <property type="molecule type" value="Genomic_DNA"/>
</dbReference>
<feature type="domain" description="HTH gntR-type" evidence="4">
    <location>
        <begin position="13"/>
        <end position="81"/>
    </location>
</feature>
<dbReference type="SUPFAM" id="SSF53822">
    <property type="entry name" value="Periplasmic binding protein-like I"/>
    <property type="match status" value="1"/>
</dbReference>
<keyword evidence="3" id="KW-0804">Transcription</keyword>
<proteinExistence type="predicted"/>
<dbReference type="SMART" id="SM00345">
    <property type="entry name" value="HTH_GNTR"/>
    <property type="match status" value="1"/>
</dbReference>
<dbReference type="CDD" id="cd07377">
    <property type="entry name" value="WHTH_GntR"/>
    <property type="match status" value="1"/>
</dbReference>
<name>A0A1I2GUM7_9BACT</name>
<evidence type="ECO:0000313" key="6">
    <source>
        <dbReference type="Proteomes" id="UP000198598"/>
    </source>
</evidence>
<accession>A0A1I2GUM7</accession>
<dbReference type="InterPro" id="IPR036388">
    <property type="entry name" value="WH-like_DNA-bd_sf"/>
</dbReference>
<dbReference type="AlphaFoldDB" id="A0A1I2GUM7"/>
<evidence type="ECO:0000256" key="2">
    <source>
        <dbReference type="ARBA" id="ARBA00023125"/>
    </source>
</evidence>
<organism evidence="5 6">
    <name type="scientific">Spirosoma endophyticum</name>
    <dbReference type="NCBI Taxonomy" id="662367"/>
    <lineage>
        <taxon>Bacteria</taxon>
        <taxon>Pseudomonadati</taxon>
        <taxon>Bacteroidota</taxon>
        <taxon>Cytophagia</taxon>
        <taxon>Cytophagales</taxon>
        <taxon>Cytophagaceae</taxon>
        <taxon>Spirosoma</taxon>
    </lineage>
</organism>
<keyword evidence="1" id="KW-0805">Transcription regulation</keyword>
<dbReference type="Proteomes" id="UP000198598">
    <property type="component" value="Unassembled WGS sequence"/>
</dbReference>
<dbReference type="InterPro" id="IPR028082">
    <property type="entry name" value="Peripla_BP_I"/>
</dbReference>
<dbReference type="OrthoDB" id="742238at2"/>
<dbReference type="Pfam" id="PF00392">
    <property type="entry name" value="GntR"/>
    <property type="match status" value="1"/>
</dbReference>
<dbReference type="GO" id="GO:0003677">
    <property type="term" value="F:DNA binding"/>
    <property type="evidence" value="ECO:0007669"/>
    <property type="project" value="UniProtKB-KW"/>
</dbReference>
<evidence type="ECO:0000256" key="3">
    <source>
        <dbReference type="ARBA" id="ARBA00023163"/>
    </source>
</evidence>
<dbReference type="PROSITE" id="PS50949">
    <property type="entry name" value="HTH_GNTR"/>
    <property type="match status" value="1"/>
</dbReference>
<dbReference type="InterPro" id="IPR036390">
    <property type="entry name" value="WH_DNA-bd_sf"/>
</dbReference>
<dbReference type="RefSeq" id="WP_093834557.1">
    <property type="nucleotide sequence ID" value="NZ_FOLQ01000035.1"/>
</dbReference>
<dbReference type="SUPFAM" id="SSF46785">
    <property type="entry name" value="Winged helix' DNA-binding domain"/>
    <property type="match status" value="1"/>
</dbReference>
<reference evidence="5 6" key="1">
    <citation type="submission" date="2016-10" db="EMBL/GenBank/DDBJ databases">
        <authorList>
            <person name="de Groot N.N."/>
        </authorList>
    </citation>
    <scope>NUCLEOTIDE SEQUENCE [LARGE SCALE GENOMIC DNA]</scope>
    <source>
        <strain evidence="5 6">DSM 26130</strain>
    </source>
</reference>
<protein>
    <submittedName>
        <fullName evidence="5">Transcriptional regulator, GntR family</fullName>
    </submittedName>
</protein>
<dbReference type="PANTHER" id="PTHR38445">
    <property type="entry name" value="HTH-TYPE TRANSCRIPTIONAL REPRESSOR YTRA"/>
    <property type="match status" value="1"/>
</dbReference>
<evidence type="ECO:0000256" key="1">
    <source>
        <dbReference type="ARBA" id="ARBA00023015"/>
    </source>
</evidence>
<dbReference type="Gene3D" id="1.10.10.10">
    <property type="entry name" value="Winged helix-like DNA-binding domain superfamily/Winged helix DNA-binding domain"/>
    <property type="match status" value="1"/>
</dbReference>
<keyword evidence="2" id="KW-0238">DNA-binding</keyword>
<evidence type="ECO:0000313" key="5">
    <source>
        <dbReference type="EMBL" id="SFF20840.1"/>
    </source>
</evidence>
<gene>
    <name evidence="5" type="ORF">SAMN05216167_13526</name>
</gene>
<dbReference type="STRING" id="662367.SAMN05216167_13526"/>
<dbReference type="InterPro" id="IPR000524">
    <property type="entry name" value="Tscrpt_reg_HTH_GntR"/>
</dbReference>
<dbReference type="GO" id="GO:0003700">
    <property type="term" value="F:DNA-binding transcription factor activity"/>
    <property type="evidence" value="ECO:0007669"/>
    <property type="project" value="InterPro"/>
</dbReference>
<dbReference type="Gene3D" id="3.40.50.2300">
    <property type="match status" value="2"/>
</dbReference>
<evidence type="ECO:0000259" key="4">
    <source>
        <dbReference type="PROSITE" id="PS50949"/>
    </source>
</evidence>
<sequence length="343" mass="39322">MLGPIAINNLSPLPKYRQIINSIIKGIEYNSIGPGEKLPSIYELCNQLDVSKRTVERAYDQLKEQAIIESVHGKGYYINHSKLGRSQKIFLLFNKLSEHKKMVYDGFVDQLGTDSKGNPIAVDFYIYNNNYETFKNLLLNHLQSYSHYVVVPHFYDNQEKAALLLNQLPKDKLILLDKLVEGVTGNYGSVVQNFEKDLIQALTEALPLLSKYTTLNMLFPKHTYQPKAILKGFYQFCYEYSFKANVIYDVEQLTIQPGHAYINLMEEDLVTVVKKTKATNYQVGKDIGILSYNETPLKEVLLDGITVMSTDFDRMGRTAANLIRTNECRHLENPFRLITRNSL</sequence>